<dbReference type="EMBL" id="JXCL01000007">
    <property type="protein sequence ID" value="KIL23629.1"/>
    <property type="molecule type" value="Genomic_DNA"/>
</dbReference>
<gene>
    <name evidence="1" type="ORF">B4127_2562</name>
</gene>
<dbReference type="AlphaFoldDB" id="A0AB34QX86"/>
<dbReference type="Proteomes" id="UP000031978">
    <property type="component" value="Unassembled WGS sequence"/>
</dbReference>
<protein>
    <submittedName>
        <fullName evidence="1">Uncharacterized protein</fullName>
    </submittedName>
</protein>
<accession>A0AB34QX86</accession>
<sequence length="42" mass="5183">MNLSTFNQYKKNDYDLYNKKKMAFAIFSVHTYISLYKRKIKK</sequence>
<evidence type="ECO:0000313" key="1">
    <source>
        <dbReference type="EMBL" id="KIL23629.1"/>
    </source>
</evidence>
<comment type="caution">
    <text evidence="1">The sequence shown here is derived from an EMBL/GenBank/DDBJ whole genome shotgun (WGS) entry which is preliminary data.</text>
</comment>
<reference evidence="1 2" key="1">
    <citation type="submission" date="2014-12" db="EMBL/GenBank/DDBJ databases">
        <title>Draft Genome Sequences of Five Spore-Forming Food Isolates of Bacillus pumilus.</title>
        <authorList>
            <person name="de Jong A."/>
            <person name="van Heel A.J."/>
            <person name="Montalban-Lopez M."/>
            <person name="Krawczyk A.O."/>
            <person name="Berendsen E.M."/>
            <person name="Wells-Bennik M."/>
            <person name="Kuipers O.P."/>
        </authorList>
    </citation>
    <scope>NUCLEOTIDE SEQUENCE [LARGE SCALE GENOMIC DNA]</scope>
    <source>
        <strain evidence="1 2">B4127</strain>
    </source>
</reference>
<organism evidence="1 2">
    <name type="scientific">Bacillus pumilus</name>
    <name type="common">Bacillus mesentericus</name>
    <dbReference type="NCBI Taxonomy" id="1408"/>
    <lineage>
        <taxon>Bacteria</taxon>
        <taxon>Bacillati</taxon>
        <taxon>Bacillota</taxon>
        <taxon>Bacilli</taxon>
        <taxon>Bacillales</taxon>
        <taxon>Bacillaceae</taxon>
        <taxon>Bacillus</taxon>
    </lineage>
</organism>
<name>A0AB34QX86_BACPU</name>
<evidence type="ECO:0000313" key="2">
    <source>
        <dbReference type="Proteomes" id="UP000031978"/>
    </source>
</evidence>
<proteinExistence type="predicted"/>